<dbReference type="EMBL" id="CADCUJ010000097">
    <property type="protein sequence ID" value="CAA9361699.1"/>
    <property type="molecule type" value="Genomic_DNA"/>
</dbReference>
<evidence type="ECO:0000313" key="2">
    <source>
        <dbReference type="EMBL" id="CAA9361699.1"/>
    </source>
</evidence>
<accession>A0A6J4MJU5</accession>
<name>A0A6J4MJU5_9ACTN</name>
<proteinExistence type="predicted"/>
<evidence type="ECO:0000256" key="1">
    <source>
        <dbReference type="SAM" id="MobiDB-lite"/>
    </source>
</evidence>
<gene>
    <name evidence="2" type="ORF">AVDCRST_MAG72-2298</name>
</gene>
<feature type="region of interest" description="Disordered" evidence="1">
    <location>
        <begin position="26"/>
        <end position="69"/>
    </location>
</feature>
<sequence length="69" mass="7281">MYFQMSSAARAGLALALLKEHGYDSAHLPQSSADGAGGNPLTVDVPEHQVGEVSQLVRSVDDSAREVSR</sequence>
<organism evidence="2">
    <name type="scientific">uncultured Nocardioidaceae bacterium</name>
    <dbReference type="NCBI Taxonomy" id="253824"/>
    <lineage>
        <taxon>Bacteria</taxon>
        <taxon>Bacillati</taxon>
        <taxon>Actinomycetota</taxon>
        <taxon>Actinomycetes</taxon>
        <taxon>Propionibacteriales</taxon>
        <taxon>Nocardioidaceae</taxon>
        <taxon>environmental samples</taxon>
    </lineage>
</organism>
<reference evidence="2" key="1">
    <citation type="submission" date="2020-02" db="EMBL/GenBank/DDBJ databases">
        <authorList>
            <person name="Meier V. D."/>
        </authorList>
    </citation>
    <scope>NUCLEOTIDE SEQUENCE</scope>
    <source>
        <strain evidence="2">AVDCRST_MAG72</strain>
    </source>
</reference>
<dbReference type="AlphaFoldDB" id="A0A6J4MJU5"/>
<protein>
    <submittedName>
        <fullName evidence="2">Uncharacterized protein</fullName>
    </submittedName>
</protein>
<feature type="compositionally biased region" description="Basic and acidic residues" evidence="1">
    <location>
        <begin position="59"/>
        <end position="69"/>
    </location>
</feature>